<evidence type="ECO:0000313" key="3">
    <source>
        <dbReference type="Proteomes" id="UP000292564"/>
    </source>
</evidence>
<evidence type="ECO:0000256" key="1">
    <source>
        <dbReference type="SAM" id="MobiDB-lite"/>
    </source>
</evidence>
<proteinExistence type="predicted"/>
<evidence type="ECO:0000313" key="2">
    <source>
        <dbReference type="EMBL" id="RZU53098.1"/>
    </source>
</evidence>
<reference evidence="2 3" key="1">
    <citation type="submission" date="2019-02" db="EMBL/GenBank/DDBJ databases">
        <title>Sequencing the genomes of 1000 actinobacteria strains.</title>
        <authorList>
            <person name="Klenk H.-P."/>
        </authorList>
    </citation>
    <scope>NUCLEOTIDE SEQUENCE [LARGE SCALE GENOMIC DNA]</scope>
    <source>
        <strain evidence="2 3">DSM 45162</strain>
    </source>
</reference>
<comment type="caution">
    <text evidence="2">The sequence shown here is derived from an EMBL/GenBank/DDBJ whole genome shotgun (WGS) entry which is preliminary data.</text>
</comment>
<dbReference type="EMBL" id="SHKY01000001">
    <property type="protein sequence ID" value="RZU53098.1"/>
    <property type="molecule type" value="Genomic_DNA"/>
</dbReference>
<gene>
    <name evidence="2" type="ORF">EV385_4983</name>
</gene>
<feature type="compositionally biased region" description="Low complexity" evidence="1">
    <location>
        <begin position="63"/>
        <end position="74"/>
    </location>
</feature>
<name>A0A4Q7ZPT5_9ACTN</name>
<accession>A0A4Q7ZPT5</accession>
<feature type="region of interest" description="Disordered" evidence="1">
    <location>
        <begin position="60"/>
        <end position="119"/>
    </location>
</feature>
<keyword evidence="3" id="KW-1185">Reference proteome</keyword>
<sequence>MRANRIRADGIALDDHLRHRESERPVIRMRVAPLLTALVLLPTAALLTGCDPAVPRVDGSAGPVTAAPTTTAPAVPAPSTPASRTPASRTPAPPPASKPSVPPPAPPPATLGPDGLGKLTLGMTERQASATGLIGAWSDGGLCRMSRLRGASADGGGLVYAMADFGVVIVDAYGNLRTPEGIRLGSSWAGARRAYPKLRAAQGGGLGDPAGIAFTEVPGNRGAYYRLAWRDGKVTDLTLQDRDAGCYE</sequence>
<feature type="compositionally biased region" description="Low complexity" evidence="1">
    <location>
        <begin position="80"/>
        <end position="90"/>
    </location>
</feature>
<protein>
    <submittedName>
        <fullName evidence="2">Uncharacterized protein</fullName>
    </submittedName>
</protein>
<organism evidence="2 3">
    <name type="scientific">Krasilnikovia cinnamomea</name>
    <dbReference type="NCBI Taxonomy" id="349313"/>
    <lineage>
        <taxon>Bacteria</taxon>
        <taxon>Bacillati</taxon>
        <taxon>Actinomycetota</taxon>
        <taxon>Actinomycetes</taxon>
        <taxon>Micromonosporales</taxon>
        <taxon>Micromonosporaceae</taxon>
        <taxon>Krasilnikovia</taxon>
    </lineage>
</organism>
<feature type="compositionally biased region" description="Pro residues" evidence="1">
    <location>
        <begin position="91"/>
        <end position="110"/>
    </location>
</feature>
<dbReference type="Proteomes" id="UP000292564">
    <property type="component" value="Unassembled WGS sequence"/>
</dbReference>
<dbReference type="AlphaFoldDB" id="A0A4Q7ZPT5"/>